<accession>A0ACC0LTN7</accession>
<dbReference type="Proteomes" id="UP001062846">
    <property type="component" value="Chromosome 11"/>
</dbReference>
<gene>
    <name evidence="1" type="ORF">RHMOL_Rhmol11G0185300</name>
</gene>
<proteinExistence type="predicted"/>
<protein>
    <submittedName>
        <fullName evidence="1">Uncharacterized protein</fullName>
    </submittedName>
</protein>
<organism evidence="1 2">
    <name type="scientific">Rhododendron molle</name>
    <name type="common">Chinese azalea</name>
    <name type="synonym">Azalea mollis</name>
    <dbReference type="NCBI Taxonomy" id="49168"/>
    <lineage>
        <taxon>Eukaryota</taxon>
        <taxon>Viridiplantae</taxon>
        <taxon>Streptophyta</taxon>
        <taxon>Embryophyta</taxon>
        <taxon>Tracheophyta</taxon>
        <taxon>Spermatophyta</taxon>
        <taxon>Magnoliopsida</taxon>
        <taxon>eudicotyledons</taxon>
        <taxon>Gunneridae</taxon>
        <taxon>Pentapetalae</taxon>
        <taxon>asterids</taxon>
        <taxon>Ericales</taxon>
        <taxon>Ericaceae</taxon>
        <taxon>Ericoideae</taxon>
        <taxon>Rhodoreae</taxon>
        <taxon>Rhododendron</taxon>
    </lineage>
</organism>
<evidence type="ECO:0000313" key="2">
    <source>
        <dbReference type="Proteomes" id="UP001062846"/>
    </source>
</evidence>
<keyword evidence="2" id="KW-1185">Reference proteome</keyword>
<evidence type="ECO:0000313" key="1">
    <source>
        <dbReference type="EMBL" id="KAI8532076.1"/>
    </source>
</evidence>
<reference evidence="1" key="1">
    <citation type="submission" date="2022-02" db="EMBL/GenBank/DDBJ databases">
        <title>Plant Genome Project.</title>
        <authorList>
            <person name="Zhang R.-G."/>
        </authorList>
    </citation>
    <scope>NUCLEOTIDE SEQUENCE</scope>
    <source>
        <strain evidence="1">AT1</strain>
    </source>
</reference>
<dbReference type="EMBL" id="CM046398">
    <property type="protein sequence ID" value="KAI8532076.1"/>
    <property type="molecule type" value="Genomic_DNA"/>
</dbReference>
<comment type="caution">
    <text evidence="1">The sequence shown here is derived from an EMBL/GenBank/DDBJ whole genome shotgun (WGS) entry which is preliminary data.</text>
</comment>
<name>A0ACC0LTN7_RHOML</name>
<sequence>MDAANEQVLVEEALKDQDKLAVLEGMAVLRRAGIVAVANVSNVAFLWSKNVQVTKLVMAAGSDPEEAEAVWNYCRSNNWNAMGNVV</sequence>